<proteinExistence type="predicted"/>
<dbReference type="AlphaFoldDB" id="A0A2T6BRJ6"/>
<name>A0A2T6BRJ6_9FLAO</name>
<evidence type="ECO:0000313" key="1">
    <source>
        <dbReference type="EMBL" id="PTX58703.1"/>
    </source>
</evidence>
<protein>
    <submittedName>
        <fullName evidence="1">Uncharacterized protein</fullName>
    </submittedName>
</protein>
<gene>
    <name evidence="1" type="ORF">C8N46_11211</name>
</gene>
<sequence>MFILVKLIIYLSGLLTITNAAMVPGTQPQSHKIKTIITEPQPLSNTDNGGKIIANNTLHILMLFFCLLIDDTCKTLKNSKCYKNTTVVTQFVFKYFQINTLAY</sequence>
<comment type="caution">
    <text evidence="1">The sequence shown here is derived from an EMBL/GenBank/DDBJ whole genome shotgun (WGS) entry which is preliminary data.</text>
</comment>
<accession>A0A2T6BRJ6</accession>
<dbReference type="Proteomes" id="UP000244090">
    <property type="component" value="Unassembled WGS sequence"/>
</dbReference>
<organism evidence="1 2">
    <name type="scientific">Kordia periserrulae</name>
    <dbReference type="NCBI Taxonomy" id="701523"/>
    <lineage>
        <taxon>Bacteria</taxon>
        <taxon>Pseudomonadati</taxon>
        <taxon>Bacteroidota</taxon>
        <taxon>Flavobacteriia</taxon>
        <taxon>Flavobacteriales</taxon>
        <taxon>Flavobacteriaceae</taxon>
        <taxon>Kordia</taxon>
    </lineage>
</organism>
<evidence type="ECO:0000313" key="2">
    <source>
        <dbReference type="Proteomes" id="UP000244090"/>
    </source>
</evidence>
<keyword evidence="2" id="KW-1185">Reference proteome</keyword>
<dbReference type="EMBL" id="QBKT01000012">
    <property type="protein sequence ID" value="PTX58703.1"/>
    <property type="molecule type" value="Genomic_DNA"/>
</dbReference>
<reference evidence="1 2" key="1">
    <citation type="submission" date="2018-04" db="EMBL/GenBank/DDBJ databases">
        <title>Genomic Encyclopedia of Archaeal and Bacterial Type Strains, Phase II (KMG-II): from individual species to whole genera.</title>
        <authorList>
            <person name="Goeker M."/>
        </authorList>
    </citation>
    <scope>NUCLEOTIDE SEQUENCE [LARGE SCALE GENOMIC DNA]</scope>
    <source>
        <strain evidence="1 2">DSM 25731</strain>
    </source>
</reference>